<feature type="signal peptide" evidence="4">
    <location>
        <begin position="1"/>
        <end position="30"/>
    </location>
</feature>
<proteinExistence type="inferred from homology"/>
<dbReference type="InterPro" id="IPR008966">
    <property type="entry name" value="Adhesion_dom_sf"/>
</dbReference>
<dbReference type="Proteomes" id="UP000494105">
    <property type="component" value="Unassembled WGS sequence"/>
</dbReference>
<keyword evidence="4" id="KW-0732">Signal</keyword>
<organism evidence="6 7">
    <name type="scientific">Achromobacter piechaudii</name>
    <dbReference type="NCBI Taxonomy" id="72556"/>
    <lineage>
        <taxon>Bacteria</taxon>
        <taxon>Pseudomonadati</taxon>
        <taxon>Pseudomonadota</taxon>
        <taxon>Betaproteobacteria</taxon>
        <taxon>Burkholderiales</taxon>
        <taxon>Alcaligenaceae</taxon>
        <taxon>Achromobacter</taxon>
    </lineage>
</organism>
<dbReference type="Gene3D" id="2.60.40.1090">
    <property type="entry name" value="Fimbrial-type adhesion domain"/>
    <property type="match status" value="1"/>
</dbReference>
<dbReference type="Pfam" id="PF00419">
    <property type="entry name" value="Fimbrial"/>
    <property type="match status" value="1"/>
</dbReference>
<sequence>MDKKRTRRACGWKAWALWLMCSAAPQWALAADEVLAAADCKLSDAFGSDWRVVEPLTTQSEPGQVLYERFAPILLRYTVVGLPGEEEKFRLLVSAMWFKPPIDIHGAVPTNVQGIGLRILFQDAPINTARMHRVLAAHDLERPSSGSGFVLYRAEYRQQLILTAKPEDLPLKLRVTGVAADMGMAIGFFTAPVGAVGVGAMVPLPHWEQSLPTDPPGAKLCVIESVYQGDRIFGMGANGDAQSIDIKHHCEAGAHQDIRVDMPAAYVADFPAEGVTSAAKPFHIRLNRCSALARPKVKFRAKSGLVAGTDSVLALRDAYADGRQPAKGIGIIVEDGNDERVRFGPVGGAYGPEYAMVPLDGGAKLSLAARYIRTAKDRNDLQGGVANAAAEFTFEFP</sequence>
<dbReference type="SUPFAM" id="SSF49401">
    <property type="entry name" value="Bacterial adhesins"/>
    <property type="match status" value="1"/>
</dbReference>
<dbReference type="AlphaFoldDB" id="A0A6S7E165"/>
<feature type="chain" id="PRO_5028836025" description="Fimbrial-type adhesion domain-containing protein" evidence="4">
    <location>
        <begin position="31"/>
        <end position="397"/>
    </location>
</feature>
<dbReference type="GO" id="GO:0043709">
    <property type="term" value="P:cell adhesion involved in single-species biofilm formation"/>
    <property type="evidence" value="ECO:0007669"/>
    <property type="project" value="TreeGrafter"/>
</dbReference>
<evidence type="ECO:0000313" key="6">
    <source>
        <dbReference type="EMBL" id="CAB3891714.1"/>
    </source>
</evidence>
<reference evidence="6 7" key="1">
    <citation type="submission" date="2020-04" db="EMBL/GenBank/DDBJ databases">
        <authorList>
            <person name="De Canck E."/>
        </authorList>
    </citation>
    <scope>NUCLEOTIDE SEQUENCE [LARGE SCALE GENOMIC DNA]</scope>
    <source>
        <strain evidence="6 7">LMG 1861</strain>
    </source>
</reference>
<comment type="similarity">
    <text evidence="2">Belongs to the fimbrial protein family.</text>
</comment>
<dbReference type="GO" id="GO:0009289">
    <property type="term" value="C:pilus"/>
    <property type="evidence" value="ECO:0007669"/>
    <property type="project" value="UniProtKB-SubCell"/>
</dbReference>
<dbReference type="PANTHER" id="PTHR33420:SF14">
    <property type="entry name" value="TYPE 1 FIMBRIN D-MANNOSE SPECIFIC ADHESIN"/>
    <property type="match status" value="1"/>
</dbReference>
<protein>
    <recommendedName>
        <fullName evidence="5">Fimbrial-type adhesion domain-containing protein</fullName>
    </recommendedName>
</protein>
<evidence type="ECO:0000256" key="4">
    <source>
        <dbReference type="SAM" id="SignalP"/>
    </source>
</evidence>
<comment type="subcellular location">
    <subcellularLocation>
        <location evidence="1">Fimbrium</location>
    </subcellularLocation>
</comment>
<gene>
    <name evidence="6" type="ORF">LMG1861_03838</name>
</gene>
<feature type="domain" description="Fimbrial-type adhesion" evidence="5">
    <location>
        <begin position="244"/>
        <end position="396"/>
    </location>
</feature>
<dbReference type="RefSeq" id="WP_175129222.1">
    <property type="nucleotide sequence ID" value="NZ_CADILD010000002.1"/>
</dbReference>
<dbReference type="InterPro" id="IPR050263">
    <property type="entry name" value="Bact_Fimbrial_Adh_Pro"/>
</dbReference>
<evidence type="ECO:0000256" key="1">
    <source>
        <dbReference type="ARBA" id="ARBA00004561"/>
    </source>
</evidence>
<evidence type="ECO:0000313" key="7">
    <source>
        <dbReference type="Proteomes" id="UP000494105"/>
    </source>
</evidence>
<evidence type="ECO:0000256" key="3">
    <source>
        <dbReference type="ARBA" id="ARBA00023263"/>
    </source>
</evidence>
<dbReference type="InterPro" id="IPR000259">
    <property type="entry name" value="Adhesion_dom_fimbrial"/>
</dbReference>
<dbReference type="InterPro" id="IPR036937">
    <property type="entry name" value="Adhesion_dom_fimbrial_sf"/>
</dbReference>
<dbReference type="PANTHER" id="PTHR33420">
    <property type="entry name" value="FIMBRIAL SUBUNIT ELFA-RELATED"/>
    <property type="match status" value="1"/>
</dbReference>
<name>A0A6S7E165_9BURK</name>
<dbReference type="EMBL" id="CADILD010000002">
    <property type="protein sequence ID" value="CAB3891714.1"/>
    <property type="molecule type" value="Genomic_DNA"/>
</dbReference>
<evidence type="ECO:0000259" key="5">
    <source>
        <dbReference type="Pfam" id="PF00419"/>
    </source>
</evidence>
<keyword evidence="3" id="KW-0281">Fimbrium</keyword>
<evidence type="ECO:0000256" key="2">
    <source>
        <dbReference type="ARBA" id="ARBA00006671"/>
    </source>
</evidence>
<accession>A0A6S7E165</accession>